<dbReference type="InterPro" id="IPR045358">
    <property type="entry name" value="Ty3_capsid"/>
</dbReference>
<dbReference type="Proteomes" id="UP000002640">
    <property type="component" value="Unassembled WGS sequence"/>
</dbReference>
<dbReference type="Gene3D" id="4.10.60.10">
    <property type="entry name" value="Zinc finger, CCHC-type"/>
    <property type="match status" value="1"/>
</dbReference>
<evidence type="ECO:0000256" key="2">
    <source>
        <dbReference type="SAM" id="MobiDB-lite"/>
    </source>
</evidence>
<feature type="region of interest" description="Disordered" evidence="2">
    <location>
        <begin position="266"/>
        <end position="288"/>
    </location>
</feature>
<dbReference type="GO" id="GO:0003676">
    <property type="term" value="F:nucleic acid binding"/>
    <property type="evidence" value="ECO:0007669"/>
    <property type="project" value="InterPro"/>
</dbReference>
<reference evidence="4 5" key="1">
    <citation type="journal article" date="2006" name="Science">
        <title>Phytophthora genome sequences uncover evolutionary origins and mechanisms of pathogenesis.</title>
        <authorList>
            <person name="Tyler B.M."/>
            <person name="Tripathy S."/>
            <person name="Zhang X."/>
            <person name="Dehal P."/>
            <person name="Jiang R.H."/>
            <person name="Aerts A."/>
            <person name="Arredondo F.D."/>
            <person name="Baxter L."/>
            <person name="Bensasson D."/>
            <person name="Beynon J.L."/>
            <person name="Chapman J."/>
            <person name="Damasceno C.M."/>
            <person name="Dorrance A.E."/>
            <person name="Dou D."/>
            <person name="Dickerman A.W."/>
            <person name="Dubchak I.L."/>
            <person name="Garbelotto M."/>
            <person name="Gijzen M."/>
            <person name="Gordon S.G."/>
            <person name="Govers F."/>
            <person name="Grunwald N.J."/>
            <person name="Huang W."/>
            <person name="Ivors K.L."/>
            <person name="Jones R.W."/>
            <person name="Kamoun S."/>
            <person name="Krampis K."/>
            <person name="Lamour K.H."/>
            <person name="Lee M.K."/>
            <person name="McDonald W.H."/>
            <person name="Medina M."/>
            <person name="Meijer H.J."/>
            <person name="Nordberg E.K."/>
            <person name="Maclean D.J."/>
            <person name="Ospina-Giraldo M.D."/>
            <person name="Morris P.F."/>
            <person name="Phuntumart V."/>
            <person name="Putnam N.H."/>
            <person name="Rash S."/>
            <person name="Rose J.K."/>
            <person name="Sakihama Y."/>
            <person name="Salamov A.A."/>
            <person name="Savidor A."/>
            <person name="Scheuring C.F."/>
            <person name="Smith B.M."/>
            <person name="Sobral B.W."/>
            <person name="Terry A."/>
            <person name="Torto-Alalibo T.A."/>
            <person name="Win J."/>
            <person name="Xu Z."/>
            <person name="Zhang H."/>
            <person name="Grigoriev I.V."/>
            <person name="Rokhsar D.S."/>
            <person name="Boore J.L."/>
        </authorList>
    </citation>
    <scope>NUCLEOTIDE SEQUENCE [LARGE SCALE GENOMIC DNA]</scope>
    <source>
        <strain evidence="4 5">P6497</strain>
    </source>
</reference>
<keyword evidence="1" id="KW-0863">Zinc-finger</keyword>
<dbReference type="PROSITE" id="PS50158">
    <property type="entry name" value="ZF_CCHC"/>
    <property type="match status" value="1"/>
</dbReference>
<dbReference type="PANTHER" id="PTHR33099:SF7">
    <property type="entry name" value="MYND-TYPE DOMAIN-CONTAINING PROTEIN"/>
    <property type="match status" value="1"/>
</dbReference>
<dbReference type="KEGG" id="psoj:PHYSODRAFT_321750"/>
<proteinExistence type="predicted"/>
<dbReference type="AlphaFoldDB" id="G4YG09"/>
<accession>G4YG09</accession>
<dbReference type="Pfam" id="PF00098">
    <property type="entry name" value="zf-CCHC"/>
    <property type="match status" value="1"/>
</dbReference>
<evidence type="ECO:0000256" key="1">
    <source>
        <dbReference type="PROSITE-ProRule" id="PRU00047"/>
    </source>
</evidence>
<dbReference type="SMART" id="SM00343">
    <property type="entry name" value="ZnF_C2HC"/>
    <property type="match status" value="1"/>
</dbReference>
<feature type="region of interest" description="Disordered" evidence="2">
    <location>
        <begin position="967"/>
        <end position="1058"/>
    </location>
</feature>
<keyword evidence="5" id="KW-1185">Reference proteome</keyword>
<evidence type="ECO:0000313" key="5">
    <source>
        <dbReference type="Proteomes" id="UP000002640"/>
    </source>
</evidence>
<name>G4YG09_PHYSP</name>
<keyword evidence="1" id="KW-0862">Zinc</keyword>
<feature type="compositionally biased region" description="Basic residues" evidence="2">
    <location>
        <begin position="997"/>
        <end position="1008"/>
    </location>
</feature>
<dbReference type="RefSeq" id="XP_009515332.1">
    <property type="nucleotide sequence ID" value="XM_009517037.1"/>
</dbReference>
<dbReference type="GeneID" id="20644715"/>
<evidence type="ECO:0000259" key="3">
    <source>
        <dbReference type="PROSITE" id="PS50158"/>
    </source>
</evidence>
<dbReference type="OMA" id="INEVFEC"/>
<organism evidence="4 5">
    <name type="scientific">Phytophthora sojae (strain P6497)</name>
    <name type="common">Soybean stem and root rot agent</name>
    <name type="synonym">Phytophthora megasperma f. sp. glycines</name>
    <dbReference type="NCBI Taxonomy" id="1094619"/>
    <lineage>
        <taxon>Eukaryota</taxon>
        <taxon>Sar</taxon>
        <taxon>Stramenopiles</taxon>
        <taxon>Oomycota</taxon>
        <taxon>Peronosporomycetes</taxon>
        <taxon>Peronosporales</taxon>
        <taxon>Peronosporaceae</taxon>
        <taxon>Phytophthora</taxon>
    </lineage>
</organism>
<dbReference type="InterPro" id="IPR036875">
    <property type="entry name" value="Znf_CCHC_sf"/>
</dbReference>
<feature type="region of interest" description="Disordered" evidence="2">
    <location>
        <begin position="788"/>
        <end position="811"/>
    </location>
</feature>
<dbReference type="SUPFAM" id="SSF57756">
    <property type="entry name" value="Retrovirus zinc finger-like domains"/>
    <property type="match status" value="1"/>
</dbReference>
<protein>
    <recommendedName>
        <fullName evidence="3">CCHC-type domain-containing protein</fullName>
    </recommendedName>
</protein>
<dbReference type="Pfam" id="PF19259">
    <property type="entry name" value="Ty3_capsid"/>
    <property type="match status" value="1"/>
</dbReference>
<dbReference type="GO" id="GO:0008270">
    <property type="term" value="F:zinc ion binding"/>
    <property type="evidence" value="ECO:0007669"/>
    <property type="project" value="UniProtKB-KW"/>
</dbReference>
<dbReference type="EMBL" id="JH159151">
    <property type="protein sequence ID" value="EGZ28057.1"/>
    <property type="molecule type" value="Genomic_DNA"/>
</dbReference>
<feature type="compositionally biased region" description="Basic and acidic residues" evidence="2">
    <location>
        <begin position="967"/>
        <end position="987"/>
    </location>
</feature>
<feature type="domain" description="CCHC-type" evidence="3">
    <location>
        <begin position="1024"/>
        <end position="1039"/>
    </location>
</feature>
<sequence length="1058" mass="117263">MFSGGGISSPPSSVESSWPFNMKGEPGDVPAPRSKVAQEISDLLGQVHHDEGCFGGPAYLLPILPGLHVSNIGTVSLPLREEMVEKLKPQASEEHPQSWVIPASRVTMKNPEWERGIEMLCAFGAEKLGFKDIALQPRLTRVLVCGPGGGVERQPRAMTGRCVATLVVQPPSAYTGGDLLVSRAGTDKEVRYGREIAAAAFRPHYVVYAAGASCYADKVTTGYRLAMEYQLLLPPQVPLDYGKRSKLLHLGKLAVAVKQLKAGPDDVGAIEDEPVPDNADRGASETEEDDDGILAFVLSQPYNTTVLLNGGWEALSGVDRDRFQFLRDANSLLPPGKQLQFYFVHSNFTERMHKCTKEVIVWSSATGNVVGNGTITAQWNQFNFLNPDNKSLAQLWEITGKSIMSKCERFVIVMWPNSADIVNKVALIGVAAAISTASSKTPIQLLEFCQTLVPAMIKLGDVKLVKLFFKKYFDFLSDAEKTDFLPALRLLVRDFGWQNVDTSIIAAIDCPLIETSLNRALVLAESLSDSPTARAELTLFAVGKAQLLCRARPAALAFSASTGLLWKNALESGSMTTFLSVKNLITQTSPKHLGSVVIELSKCVDASSLPEHRAILASAAWARRQWLINEILDCEKPFMWKLTDTNFHHSAEVLIFLRSPAPSLVIPNLNSMSEARLLTAVLHQKIQAPLSITAERQGQNVLVQIKKTGGKFDTRREMVPAYMAEIQRLGQLLPLDENANNANILSTTMAPATRKNDHDAPAADGERQAELEAQVAQLRAEIVALQAKNQAPRPPPTESKPRVPNGLPKFKGKRDEDVRQWLFQVETLYRINGHDATDDNDTLPAIAGTAMEEPASGWFLFWASRTPAEEQTWGQFTRDALSHFEASNCGNCQAVLRQKLRQLRQTGDIEEYNGKYSSLIFRVENMSEVDQVSYYCDGLKRATQAYVKLQNATTLSEDMDQATKYEMSHFGSDRRLDREKPEREQRSRGPPSSNTFRNKKPFNKRSYKPGHYAPAEQTKDGPVCYHCNKPGHFKRDCSKLKNDQGNDQPRQKKRDLTW</sequence>
<gene>
    <name evidence="4" type="ORF">PHYSODRAFT_321750</name>
</gene>
<keyword evidence="1" id="KW-0479">Metal-binding</keyword>
<dbReference type="PANTHER" id="PTHR33099">
    <property type="entry name" value="FE2OG DIOXYGENASE DOMAIN-CONTAINING PROTEIN"/>
    <property type="match status" value="1"/>
</dbReference>
<feature type="region of interest" description="Disordered" evidence="2">
    <location>
        <begin position="1"/>
        <end position="32"/>
    </location>
</feature>
<feature type="compositionally biased region" description="Basic and acidic residues" evidence="2">
    <location>
        <begin position="1033"/>
        <end position="1044"/>
    </location>
</feature>
<evidence type="ECO:0000313" key="4">
    <source>
        <dbReference type="EMBL" id="EGZ28057.1"/>
    </source>
</evidence>
<dbReference type="InParanoid" id="G4YG09"/>
<feature type="compositionally biased region" description="Low complexity" evidence="2">
    <location>
        <begin position="8"/>
        <end position="19"/>
    </location>
</feature>
<dbReference type="InterPro" id="IPR001878">
    <property type="entry name" value="Znf_CCHC"/>
</dbReference>